<sequence length="39" mass="4127">MLRALGEEVTEIDLGRGVIENIGVAAQDCADIRGRKTVG</sequence>
<proteinExistence type="predicted"/>
<name>S9QES0_9RHOB</name>
<protein>
    <submittedName>
        <fullName evidence="1">Uncharacterized protein</fullName>
    </submittedName>
</protein>
<reference evidence="2" key="1">
    <citation type="journal article" date="2014" name="Stand. Genomic Sci.">
        <title>Genome sequence of the exopolysaccharide-producing Salipiger mucosus type strain (DSM 16094(T)), a moderately halophilic member of the Roseobacter clade.</title>
        <authorList>
            <person name="Riedel T."/>
            <person name="Spring S."/>
            <person name="Fiebig A."/>
            <person name="Petersen J."/>
            <person name="Kyrpides N.C."/>
            <person name="Goker M."/>
            <person name="Klenk H.P."/>
        </authorList>
    </citation>
    <scope>NUCLEOTIDE SEQUENCE [LARGE SCALE GENOMIC DNA]</scope>
    <source>
        <strain evidence="2">DSM 16094</strain>
    </source>
</reference>
<accession>S9QES0</accession>
<organism evidence="1 2">
    <name type="scientific">Salipiger mucosus DSM 16094</name>
    <dbReference type="NCBI Taxonomy" id="1123237"/>
    <lineage>
        <taxon>Bacteria</taxon>
        <taxon>Pseudomonadati</taxon>
        <taxon>Pseudomonadota</taxon>
        <taxon>Alphaproteobacteria</taxon>
        <taxon>Rhodobacterales</taxon>
        <taxon>Roseobacteraceae</taxon>
        <taxon>Salipiger</taxon>
    </lineage>
</organism>
<keyword evidence="2" id="KW-1185">Reference proteome</keyword>
<evidence type="ECO:0000313" key="2">
    <source>
        <dbReference type="Proteomes" id="UP000015347"/>
    </source>
</evidence>
<comment type="caution">
    <text evidence="1">The sequence shown here is derived from an EMBL/GenBank/DDBJ whole genome shotgun (WGS) entry which is preliminary data.</text>
</comment>
<dbReference type="Proteomes" id="UP000015347">
    <property type="component" value="Unassembled WGS sequence"/>
</dbReference>
<gene>
    <name evidence="1" type="ORF">Salmuc_03375</name>
</gene>
<dbReference type="EMBL" id="APVH01000042">
    <property type="protein sequence ID" value="EPX78053.1"/>
    <property type="molecule type" value="Genomic_DNA"/>
</dbReference>
<evidence type="ECO:0000313" key="1">
    <source>
        <dbReference type="EMBL" id="EPX78053.1"/>
    </source>
</evidence>
<dbReference type="AlphaFoldDB" id="S9QES0"/>
<dbReference type="HOGENOM" id="CLU_3316693_0_0_5"/>